<dbReference type="PANTHER" id="PTHR23150:SF19">
    <property type="entry name" value="FORMYLGLYCINE-GENERATING ENZYME"/>
    <property type="match status" value="1"/>
</dbReference>
<dbReference type="InterPro" id="IPR051043">
    <property type="entry name" value="Sulfatase_Mod_Factor_Kinase"/>
</dbReference>
<dbReference type="InterPro" id="IPR016187">
    <property type="entry name" value="CTDL_fold"/>
</dbReference>
<protein>
    <submittedName>
        <fullName evidence="3">Formylglycine-generating enzyme family protein</fullName>
    </submittedName>
</protein>
<evidence type="ECO:0000313" key="2">
    <source>
        <dbReference type="EMBL" id="MCA6074568.1"/>
    </source>
</evidence>
<reference evidence="3" key="1">
    <citation type="submission" date="2021-09" db="EMBL/GenBank/DDBJ databases">
        <title>Fulvivirga sp. isolated from coastal sediment.</title>
        <authorList>
            <person name="Yu H."/>
        </authorList>
    </citation>
    <scope>NUCLEOTIDE SEQUENCE</scope>
    <source>
        <strain evidence="3">1062</strain>
    </source>
</reference>
<dbReference type="Proteomes" id="UP001139409">
    <property type="component" value="Unassembled WGS sequence"/>
</dbReference>
<proteinExistence type="predicted"/>
<dbReference type="Pfam" id="PF03781">
    <property type="entry name" value="FGE-sulfatase"/>
    <property type="match status" value="1"/>
</dbReference>
<dbReference type="GO" id="GO:0120147">
    <property type="term" value="F:formylglycine-generating oxidase activity"/>
    <property type="evidence" value="ECO:0007669"/>
    <property type="project" value="TreeGrafter"/>
</dbReference>
<dbReference type="AlphaFoldDB" id="A0A9X1HR83"/>
<evidence type="ECO:0000313" key="5">
    <source>
        <dbReference type="Proteomes" id="UP001139409"/>
    </source>
</evidence>
<evidence type="ECO:0000259" key="1">
    <source>
        <dbReference type="Pfam" id="PF03781"/>
    </source>
</evidence>
<dbReference type="EMBL" id="JAIXNE010000003">
    <property type="protein sequence ID" value="MCA6075745.1"/>
    <property type="molecule type" value="Genomic_DNA"/>
</dbReference>
<dbReference type="RefSeq" id="WP_225697682.1">
    <property type="nucleotide sequence ID" value="NZ_JAIXNE010000002.1"/>
</dbReference>
<keyword evidence="5" id="KW-1185">Reference proteome</keyword>
<gene>
    <name evidence="2" type="ORF">LDX50_06790</name>
    <name evidence="3" type="ORF">LDX50_12760</name>
    <name evidence="4" type="ORF">LDX50_18480</name>
</gene>
<evidence type="ECO:0000313" key="4">
    <source>
        <dbReference type="EMBL" id="MCA6076873.1"/>
    </source>
</evidence>
<feature type="domain" description="Sulfatase-modifying factor enzyme-like" evidence="1">
    <location>
        <begin position="18"/>
        <end position="325"/>
    </location>
</feature>
<dbReference type="Gene3D" id="3.90.1580.10">
    <property type="entry name" value="paralog of FGE (formylglycine-generating enzyme)"/>
    <property type="match status" value="1"/>
</dbReference>
<comment type="caution">
    <text evidence="3">The sequence shown here is derived from an EMBL/GenBank/DDBJ whole genome shotgun (WGS) entry which is preliminary data.</text>
</comment>
<evidence type="ECO:0000313" key="3">
    <source>
        <dbReference type="EMBL" id="MCA6075745.1"/>
    </source>
</evidence>
<dbReference type="PANTHER" id="PTHR23150">
    <property type="entry name" value="SULFATASE MODIFYING FACTOR 1, 2"/>
    <property type="match status" value="1"/>
</dbReference>
<sequence>MESTETQVMEAPPGEAPDGMVWIPGGTFIRGNDGNEASVHEGPAHTVEVNGFWMDETEVTNAQYREFVEATGYVTVAERPIDWEELKKNLPAGTPKPADSILQPGSMVFSPPNYPVQLNDFSQWWAWVVGANWRHPYGPESSIEGKDNYPVVHIAYEDAVAYADWAGKRLPTEAEFEFAAKNAKSGAPFAWGDELTPQGKYLANFFQGDFPYRMTGEDGYAGIAPVKSYPPNSYGLYEVIGNVWEWTSDWYRPDTYAQLDKMTICKNPTGPESSYDPTDPYNPKRVIKGGSYLCSIQYCSNYRPSARMATAIDSGQEHLGFRCVKSETFNNP</sequence>
<dbReference type="InterPro" id="IPR005532">
    <property type="entry name" value="SUMF_dom"/>
</dbReference>
<dbReference type="EMBL" id="JAIXNE010000002">
    <property type="protein sequence ID" value="MCA6074568.1"/>
    <property type="molecule type" value="Genomic_DNA"/>
</dbReference>
<accession>A0A9X1HR83</accession>
<dbReference type="InterPro" id="IPR042095">
    <property type="entry name" value="SUMF_sf"/>
</dbReference>
<dbReference type="EMBL" id="JAIXNE010000004">
    <property type="protein sequence ID" value="MCA6076873.1"/>
    <property type="molecule type" value="Genomic_DNA"/>
</dbReference>
<name>A0A9X1HR83_9BACT</name>
<dbReference type="SUPFAM" id="SSF56436">
    <property type="entry name" value="C-type lectin-like"/>
    <property type="match status" value="1"/>
</dbReference>
<organism evidence="3 5">
    <name type="scientific">Fulvivirga sedimenti</name>
    <dbReference type="NCBI Taxonomy" id="2879465"/>
    <lineage>
        <taxon>Bacteria</taxon>
        <taxon>Pseudomonadati</taxon>
        <taxon>Bacteroidota</taxon>
        <taxon>Cytophagia</taxon>
        <taxon>Cytophagales</taxon>
        <taxon>Fulvivirgaceae</taxon>
        <taxon>Fulvivirga</taxon>
    </lineage>
</organism>